<dbReference type="Pfam" id="PF01011">
    <property type="entry name" value="PQQ"/>
    <property type="match status" value="2"/>
</dbReference>
<dbReference type="GO" id="GO:0016491">
    <property type="term" value="F:oxidoreductase activity"/>
    <property type="evidence" value="ECO:0007669"/>
    <property type="project" value="UniProtKB-KW"/>
</dbReference>
<evidence type="ECO:0000256" key="1">
    <source>
        <dbReference type="ARBA" id="ARBA00001931"/>
    </source>
</evidence>
<evidence type="ECO:0000256" key="3">
    <source>
        <dbReference type="ARBA" id="ARBA00023002"/>
    </source>
</evidence>
<dbReference type="Proteomes" id="UP001597119">
    <property type="component" value="Unassembled WGS sequence"/>
</dbReference>
<comment type="cofactor">
    <cofactor evidence="1">
        <name>pyrroloquinoline quinone</name>
        <dbReference type="ChEBI" id="CHEBI:58442"/>
    </cofactor>
</comment>
<feature type="domain" description="Pyrrolo-quinoline quinone repeat" evidence="4">
    <location>
        <begin position="64"/>
        <end position="380"/>
    </location>
</feature>
<dbReference type="InterPro" id="IPR002372">
    <property type="entry name" value="PQQ_rpt_dom"/>
</dbReference>
<dbReference type="InterPro" id="IPR018391">
    <property type="entry name" value="PQQ_b-propeller_rpt"/>
</dbReference>
<evidence type="ECO:0000259" key="4">
    <source>
        <dbReference type="Pfam" id="PF01011"/>
    </source>
</evidence>
<dbReference type="Gene3D" id="2.140.10.10">
    <property type="entry name" value="Quinoprotein alcohol dehydrogenase-like superfamily"/>
    <property type="match status" value="1"/>
</dbReference>
<gene>
    <name evidence="5" type="ORF">ACFR9U_20660</name>
</gene>
<keyword evidence="3" id="KW-0560">Oxidoreductase</keyword>
<organism evidence="5 6">
    <name type="scientific">Halorientalis brevis</name>
    <dbReference type="NCBI Taxonomy" id="1126241"/>
    <lineage>
        <taxon>Archaea</taxon>
        <taxon>Methanobacteriati</taxon>
        <taxon>Methanobacteriota</taxon>
        <taxon>Stenosarchaea group</taxon>
        <taxon>Halobacteria</taxon>
        <taxon>Halobacteriales</taxon>
        <taxon>Haloarculaceae</taxon>
        <taxon>Halorientalis</taxon>
    </lineage>
</organism>
<dbReference type="SMART" id="SM00564">
    <property type="entry name" value="PQQ"/>
    <property type="match status" value="4"/>
</dbReference>
<dbReference type="InterPro" id="IPR011047">
    <property type="entry name" value="Quinoprotein_ADH-like_sf"/>
</dbReference>
<dbReference type="RefSeq" id="WP_247381171.1">
    <property type="nucleotide sequence ID" value="NZ_JALLGV010000009.1"/>
</dbReference>
<sequence length="592" mass="65594">MSALDNDEAVKAAQAIELVEIDDGYTLRNTPDEDVVHQHDIQQIPEQDITQQMLNQSAQNPEAWLMYGGGYEQQRFTTADAITTDNVSDLELEYLIETGVSNSMEGTPIVVPGDPPIMYQTNGPNHGKAINARNGDVLWSYTYSNPQEVHGNQGANTKLLLCCDSNNRGFAVYGDKVYMTTLDSGMVALDRFSGEPQWYTSTADYRKGYSATWAPIVWNDQVLTGSAGGEYGVRGFVAALDPENGDILWRTYTTDPERWVETSYEQGCATTWMTPTLDQESGTMYCPMGNPGPDFNGAVRPGPNPYSCGTLALDATNGDLQWNFQESAHDVWDYDSSSPKVLIRDQELHGESRNIVVSAGKTGWVYTNDAENGKLLRRSEETVQHINMWEMIPHIDEERRISYVPGAQGGNDWQPPSYSQETGLVYMKQQNTPHELMWLHEEYTPGETYWGGALNDWPHVSNPEGWNGHTSAVVAVDPVSGERVWREWIDDQNYLWGGSLSTAGGLTFLGTQKGKFVAYDSETGDRLWESPNLGAPISSSPSSWYDPGTGKQYVAVQVGGSGWLRHGRRGSTVAVFALEGQQSQQQGQQGQQ</sequence>
<proteinExistence type="inferred from homology"/>
<reference evidence="5 6" key="1">
    <citation type="journal article" date="2019" name="Int. J. Syst. Evol. Microbiol.">
        <title>The Global Catalogue of Microorganisms (GCM) 10K type strain sequencing project: providing services to taxonomists for standard genome sequencing and annotation.</title>
        <authorList>
            <consortium name="The Broad Institute Genomics Platform"/>
            <consortium name="The Broad Institute Genome Sequencing Center for Infectious Disease"/>
            <person name="Wu L."/>
            <person name="Ma J."/>
        </authorList>
    </citation>
    <scope>NUCLEOTIDE SEQUENCE [LARGE SCALE GENOMIC DNA]</scope>
    <source>
        <strain evidence="5 6">CGMCC 1.12125</strain>
    </source>
</reference>
<accession>A0ABD6CHS4</accession>
<protein>
    <submittedName>
        <fullName evidence="5">Pyrroloquinoline quinone-dependent dehydrogenase</fullName>
    </submittedName>
</protein>
<comment type="similarity">
    <text evidence="2">Belongs to the bacterial PQQ dehydrogenase family.</text>
</comment>
<name>A0ABD6CHS4_9EURY</name>
<dbReference type="SUPFAM" id="SSF50998">
    <property type="entry name" value="Quinoprotein alcohol dehydrogenase-like"/>
    <property type="match status" value="1"/>
</dbReference>
<dbReference type="AlphaFoldDB" id="A0ABD6CHS4"/>
<evidence type="ECO:0000313" key="6">
    <source>
        <dbReference type="Proteomes" id="UP001597119"/>
    </source>
</evidence>
<dbReference type="PANTHER" id="PTHR32303">
    <property type="entry name" value="QUINOPROTEIN ALCOHOL DEHYDROGENASE (CYTOCHROME C)"/>
    <property type="match status" value="1"/>
</dbReference>
<dbReference type="EMBL" id="JBHUDJ010000015">
    <property type="protein sequence ID" value="MFD1589394.1"/>
    <property type="molecule type" value="Genomic_DNA"/>
</dbReference>
<keyword evidence="6" id="KW-1185">Reference proteome</keyword>
<comment type="caution">
    <text evidence="5">The sequence shown here is derived from an EMBL/GenBank/DDBJ whole genome shotgun (WGS) entry which is preliminary data.</text>
</comment>
<feature type="domain" description="Pyrrolo-quinoline quinone repeat" evidence="4">
    <location>
        <begin position="495"/>
        <end position="554"/>
    </location>
</feature>
<evidence type="ECO:0000313" key="5">
    <source>
        <dbReference type="EMBL" id="MFD1589394.1"/>
    </source>
</evidence>
<evidence type="ECO:0000256" key="2">
    <source>
        <dbReference type="ARBA" id="ARBA00008156"/>
    </source>
</evidence>